<keyword evidence="4 6" id="KW-1133">Transmembrane helix</keyword>
<comment type="caution">
    <text evidence="7">The sequence shown here is derived from an EMBL/GenBank/DDBJ whole genome shotgun (WGS) entry which is preliminary data.</text>
</comment>
<evidence type="ECO:0000313" key="8">
    <source>
        <dbReference type="Proteomes" id="UP001596380"/>
    </source>
</evidence>
<protein>
    <submittedName>
        <fullName evidence="7">MFS transporter</fullName>
    </submittedName>
</protein>
<dbReference type="Pfam" id="PF07690">
    <property type="entry name" value="MFS_1"/>
    <property type="match status" value="1"/>
</dbReference>
<evidence type="ECO:0000256" key="6">
    <source>
        <dbReference type="SAM" id="Phobius"/>
    </source>
</evidence>
<dbReference type="PANTHER" id="PTHR23513">
    <property type="entry name" value="INTEGRAL MEMBRANE EFFLUX PROTEIN-RELATED"/>
    <property type="match status" value="1"/>
</dbReference>
<feature type="transmembrane region" description="Helical" evidence="6">
    <location>
        <begin position="172"/>
        <end position="192"/>
    </location>
</feature>
<feature type="transmembrane region" description="Helical" evidence="6">
    <location>
        <begin position="347"/>
        <end position="367"/>
    </location>
</feature>
<dbReference type="Gene3D" id="1.20.1250.20">
    <property type="entry name" value="MFS general substrate transporter like domains"/>
    <property type="match status" value="1"/>
</dbReference>
<comment type="subcellular location">
    <subcellularLocation>
        <location evidence="1">Cell membrane</location>
        <topology evidence="1">Multi-pass membrane protein</topology>
    </subcellularLocation>
</comment>
<name>A0ABW2CQ33_9ACTN</name>
<evidence type="ECO:0000256" key="3">
    <source>
        <dbReference type="ARBA" id="ARBA00022692"/>
    </source>
</evidence>
<feature type="transmembrane region" description="Helical" evidence="6">
    <location>
        <begin position="145"/>
        <end position="166"/>
    </location>
</feature>
<dbReference type="InterPro" id="IPR036259">
    <property type="entry name" value="MFS_trans_sf"/>
</dbReference>
<dbReference type="Proteomes" id="UP001596380">
    <property type="component" value="Unassembled WGS sequence"/>
</dbReference>
<dbReference type="PANTHER" id="PTHR23513:SF11">
    <property type="entry name" value="STAPHYLOFERRIN A TRANSPORTER"/>
    <property type="match status" value="1"/>
</dbReference>
<accession>A0ABW2CQ33</accession>
<evidence type="ECO:0000256" key="5">
    <source>
        <dbReference type="ARBA" id="ARBA00023136"/>
    </source>
</evidence>
<organism evidence="7 8">
    <name type="scientific">Actinomadura yumaensis</name>
    <dbReference type="NCBI Taxonomy" id="111807"/>
    <lineage>
        <taxon>Bacteria</taxon>
        <taxon>Bacillati</taxon>
        <taxon>Actinomycetota</taxon>
        <taxon>Actinomycetes</taxon>
        <taxon>Streptosporangiales</taxon>
        <taxon>Thermomonosporaceae</taxon>
        <taxon>Actinomadura</taxon>
    </lineage>
</organism>
<dbReference type="RefSeq" id="WP_160820399.1">
    <property type="nucleotide sequence ID" value="NZ_JBHSXE010000001.1"/>
</dbReference>
<feature type="transmembrane region" description="Helical" evidence="6">
    <location>
        <begin position="373"/>
        <end position="391"/>
    </location>
</feature>
<keyword evidence="3 6" id="KW-0812">Transmembrane</keyword>
<reference evidence="8" key="1">
    <citation type="journal article" date="2019" name="Int. J. Syst. Evol. Microbiol.">
        <title>The Global Catalogue of Microorganisms (GCM) 10K type strain sequencing project: providing services to taxonomists for standard genome sequencing and annotation.</title>
        <authorList>
            <consortium name="The Broad Institute Genomics Platform"/>
            <consortium name="The Broad Institute Genome Sequencing Center for Infectious Disease"/>
            <person name="Wu L."/>
            <person name="Ma J."/>
        </authorList>
    </citation>
    <scope>NUCLEOTIDE SEQUENCE [LARGE SCALE GENOMIC DNA]</scope>
    <source>
        <strain evidence="8">JCM 3369</strain>
    </source>
</reference>
<sequence length="404" mass="41173">MTTVAHPRYRDVFGVGEFRVLFSLHTLVAVGDAVKTLALAVLVFDQTGSSLAAALVFGATMLPYAVGGTLLLSLADRVPVRRLLTGYHALRFGTTALLAAVVLPVPATLLLLALVGLFAPVAGASVQTQLPELLPGDSYVLGRSLFTMTAAGAQVLGQALGGVLLLTLSATGALWLSAGSGLLGAAIALCGLPARPAPGVRAEGGAARQTWRVNRRLFADRSVRGLMLAQWLPIALSVGAEGAVVPYAASLGHAEGAGAILAFGAVGLFAGNFVVGRFVPPARRDRAALPLAMLTGVPLTAFALDPSLPIACALMMTATFGLSYELMPQRRLVETVPETIRGQALGLANTGLMSGQAVGIMAAGVLGEWMPPGTAMAVCGAAAALTALALARHLRGPVTAPPRA</sequence>
<evidence type="ECO:0000256" key="1">
    <source>
        <dbReference type="ARBA" id="ARBA00004651"/>
    </source>
</evidence>
<feature type="transmembrane region" description="Helical" evidence="6">
    <location>
        <begin position="20"/>
        <end position="44"/>
    </location>
</feature>
<dbReference type="EMBL" id="JBHSXS010000015">
    <property type="protein sequence ID" value="MFC6882818.1"/>
    <property type="molecule type" value="Genomic_DNA"/>
</dbReference>
<feature type="transmembrane region" description="Helical" evidence="6">
    <location>
        <begin position="257"/>
        <end position="275"/>
    </location>
</feature>
<keyword evidence="2" id="KW-1003">Cell membrane</keyword>
<feature type="transmembrane region" description="Helical" evidence="6">
    <location>
        <begin position="51"/>
        <end position="75"/>
    </location>
</feature>
<evidence type="ECO:0000256" key="4">
    <source>
        <dbReference type="ARBA" id="ARBA00022989"/>
    </source>
</evidence>
<feature type="transmembrane region" description="Helical" evidence="6">
    <location>
        <begin position="225"/>
        <end position="245"/>
    </location>
</feature>
<dbReference type="SUPFAM" id="SSF103473">
    <property type="entry name" value="MFS general substrate transporter"/>
    <property type="match status" value="1"/>
</dbReference>
<dbReference type="InterPro" id="IPR011701">
    <property type="entry name" value="MFS"/>
</dbReference>
<feature type="transmembrane region" description="Helical" evidence="6">
    <location>
        <begin position="95"/>
        <end position="124"/>
    </location>
</feature>
<keyword evidence="8" id="KW-1185">Reference proteome</keyword>
<gene>
    <name evidence="7" type="ORF">ACFQKB_23895</name>
</gene>
<dbReference type="CDD" id="cd06173">
    <property type="entry name" value="MFS_MefA_like"/>
    <property type="match status" value="1"/>
</dbReference>
<evidence type="ECO:0000313" key="7">
    <source>
        <dbReference type="EMBL" id="MFC6882818.1"/>
    </source>
</evidence>
<proteinExistence type="predicted"/>
<feature type="transmembrane region" description="Helical" evidence="6">
    <location>
        <begin position="310"/>
        <end position="327"/>
    </location>
</feature>
<keyword evidence="5 6" id="KW-0472">Membrane</keyword>
<evidence type="ECO:0000256" key="2">
    <source>
        <dbReference type="ARBA" id="ARBA00022475"/>
    </source>
</evidence>